<dbReference type="Pfam" id="PF02700">
    <property type="entry name" value="PurS"/>
    <property type="match status" value="1"/>
</dbReference>
<dbReference type="InterPro" id="IPR003850">
    <property type="entry name" value="PurS"/>
</dbReference>
<evidence type="ECO:0000256" key="3">
    <source>
        <dbReference type="ARBA" id="ARBA00022741"/>
    </source>
</evidence>
<sequence length="97" mass="11160">MRKFVGEWLKFFRKIYMKAKITVTLKEGVLDPQGRAVMSALNQMDRESVNNVRIGKFIEIEVNEDDPQTAEAAIKNMCDKLLANPVTENYKIDLLPE</sequence>
<name>A0A3B1BQ39_9ZZZZ</name>
<dbReference type="AlphaFoldDB" id="A0A3B1BQ39"/>
<evidence type="ECO:0000313" key="6">
    <source>
        <dbReference type="EMBL" id="VAX18052.1"/>
    </source>
</evidence>
<dbReference type="Gene3D" id="3.30.1280.10">
    <property type="entry name" value="Phosphoribosylformylglycinamidine synthase subunit PurS"/>
    <property type="match status" value="1"/>
</dbReference>
<reference evidence="6" key="1">
    <citation type="submission" date="2018-06" db="EMBL/GenBank/DDBJ databases">
        <authorList>
            <person name="Zhirakovskaya E."/>
        </authorList>
    </citation>
    <scope>NUCLEOTIDE SEQUENCE</scope>
</reference>
<dbReference type="GO" id="GO:0004642">
    <property type="term" value="F:phosphoribosylformylglycinamidine synthase activity"/>
    <property type="evidence" value="ECO:0007669"/>
    <property type="project" value="UniProtKB-EC"/>
</dbReference>
<dbReference type="EMBL" id="UOGA01000114">
    <property type="protein sequence ID" value="VAX18052.1"/>
    <property type="molecule type" value="Genomic_DNA"/>
</dbReference>
<dbReference type="NCBIfam" id="NF004630">
    <property type="entry name" value="PRK05974.1"/>
    <property type="match status" value="1"/>
</dbReference>
<evidence type="ECO:0000256" key="1">
    <source>
        <dbReference type="ARBA" id="ARBA00022490"/>
    </source>
</evidence>
<dbReference type="GO" id="GO:0006164">
    <property type="term" value="P:purine nucleotide biosynthetic process"/>
    <property type="evidence" value="ECO:0007669"/>
    <property type="project" value="UniProtKB-KW"/>
</dbReference>
<evidence type="ECO:0000256" key="5">
    <source>
        <dbReference type="ARBA" id="ARBA00022840"/>
    </source>
</evidence>
<dbReference type="GO" id="GO:0005524">
    <property type="term" value="F:ATP binding"/>
    <property type="evidence" value="ECO:0007669"/>
    <property type="project" value="UniProtKB-KW"/>
</dbReference>
<organism evidence="6">
    <name type="scientific">hydrothermal vent metagenome</name>
    <dbReference type="NCBI Taxonomy" id="652676"/>
    <lineage>
        <taxon>unclassified sequences</taxon>
        <taxon>metagenomes</taxon>
        <taxon>ecological metagenomes</taxon>
    </lineage>
</organism>
<accession>A0A3B1BQ39</accession>
<keyword evidence="5" id="KW-0067">ATP-binding</keyword>
<dbReference type="EC" id="6.3.5.3" evidence="6"/>
<dbReference type="SUPFAM" id="SSF82697">
    <property type="entry name" value="PurS-like"/>
    <property type="match status" value="1"/>
</dbReference>
<dbReference type="PANTHER" id="PTHR34696">
    <property type="entry name" value="PHOSPHORIBOSYLFORMYLGLYCINAMIDINE SYNTHASE SUBUNIT PURS"/>
    <property type="match status" value="1"/>
</dbReference>
<proteinExistence type="inferred from homology"/>
<evidence type="ECO:0000256" key="4">
    <source>
        <dbReference type="ARBA" id="ARBA00022755"/>
    </source>
</evidence>
<keyword evidence="2 6" id="KW-0436">Ligase</keyword>
<gene>
    <name evidence="6" type="ORF">MNBD_NITROSPINAE04-1410</name>
</gene>
<keyword evidence="3" id="KW-0547">Nucleotide-binding</keyword>
<dbReference type="NCBIfam" id="TIGR00302">
    <property type="entry name" value="phosphoribosylformylglycinamidine synthase subunit PurS"/>
    <property type="match status" value="1"/>
</dbReference>
<keyword evidence="4" id="KW-0658">Purine biosynthesis</keyword>
<keyword evidence="1" id="KW-0963">Cytoplasm</keyword>
<protein>
    <submittedName>
        <fullName evidence="6">Phosphoribosylformylglycinamidine synthase, PurS subunit</fullName>
        <ecNumber evidence="6">6.3.5.3</ecNumber>
    </submittedName>
</protein>
<dbReference type="PANTHER" id="PTHR34696:SF1">
    <property type="entry name" value="PHOSPHORIBOSYLFORMYLGLYCINAMIDINE SYNTHASE SUBUNIT PURS"/>
    <property type="match status" value="1"/>
</dbReference>
<evidence type="ECO:0000256" key="2">
    <source>
        <dbReference type="ARBA" id="ARBA00022598"/>
    </source>
</evidence>
<dbReference type="InterPro" id="IPR036604">
    <property type="entry name" value="PurS-like_sf"/>
</dbReference>
<dbReference type="HAMAP" id="MF_01926">
    <property type="entry name" value="PurS"/>
    <property type="match status" value="1"/>
</dbReference>